<dbReference type="Proteomes" id="UP001214301">
    <property type="component" value="Chromosome"/>
</dbReference>
<dbReference type="GeneID" id="301035812"/>
<keyword evidence="2" id="KW-1185">Reference proteome</keyword>
<name>A0ABY7R3S8_9PSED</name>
<evidence type="ECO:0000313" key="2">
    <source>
        <dbReference type="Proteomes" id="UP001214301"/>
    </source>
</evidence>
<gene>
    <name evidence="1" type="ORF">PMC74_16690</name>
</gene>
<evidence type="ECO:0000313" key="1">
    <source>
        <dbReference type="EMBL" id="WCH98412.1"/>
    </source>
</evidence>
<reference evidence="1 2" key="1">
    <citation type="journal article" date="2020" name="Front. Microbiol.">
        <title>Toward Biorecycling: Isolation of a Soil Bacterium That Grows on a Polyurethane Oligomer and Monomer.</title>
        <authorList>
            <person name="Espinosa M.J.C."/>
            <person name="Blanco A.C."/>
            <person name="Schmidgall T."/>
            <person name="Atanasoff-Kardjalieff A.K."/>
            <person name="Kappelmeyer U."/>
            <person name="Tischler D."/>
            <person name="Pieper D.H."/>
            <person name="Heipieper H.J."/>
            <person name="Eberlein C."/>
        </authorList>
    </citation>
    <scope>NUCLEOTIDE SEQUENCE [LARGE SCALE GENOMIC DNA]</scope>
    <source>
        <strain evidence="1 2">TDA1</strain>
    </source>
</reference>
<organism evidence="1 2">
    <name type="scientific">Pseudomonas capeferrum</name>
    <dbReference type="NCBI Taxonomy" id="1495066"/>
    <lineage>
        <taxon>Bacteria</taxon>
        <taxon>Pseudomonadati</taxon>
        <taxon>Pseudomonadota</taxon>
        <taxon>Gammaproteobacteria</taxon>
        <taxon>Pseudomonadales</taxon>
        <taxon>Pseudomonadaceae</taxon>
        <taxon>Pseudomonas</taxon>
    </lineage>
</organism>
<sequence length="101" mass="11586">MKILTCPLNGPRNISEFTYGGEFKLMPDPARCSDVEWADYVFNSDNLAGVVTEWWLHNASSYWFLAERHTVSDQVLRTFDPNEIFDRRVEFTPAANPEIAG</sequence>
<dbReference type="InterPro" id="IPR038561">
    <property type="entry name" value="SoxD_sf"/>
</dbReference>
<accession>A0ABY7R3S8</accession>
<dbReference type="Gene3D" id="3.30.2270.10">
    <property type="entry name" value="Folate-binding superfamily"/>
    <property type="match status" value="1"/>
</dbReference>
<dbReference type="InterPro" id="IPR006279">
    <property type="entry name" value="SoxD"/>
</dbReference>
<protein>
    <submittedName>
        <fullName evidence="1">Sarcosine oxidase subunit delta</fullName>
    </submittedName>
</protein>
<dbReference type="Pfam" id="PF04267">
    <property type="entry name" value="SoxD"/>
    <property type="match status" value="1"/>
</dbReference>
<dbReference type="RefSeq" id="WP_033698890.1">
    <property type="nucleotide sequence ID" value="NZ_CAXAPI010000015.1"/>
</dbReference>
<dbReference type="EMBL" id="CP116669">
    <property type="protein sequence ID" value="WCH98412.1"/>
    <property type="molecule type" value="Genomic_DNA"/>
</dbReference>
<proteinExistence type="predicted"/>